<evidence type="ECO:0000313" key="7">
    <source>
        <dbReference type="Proteomes" id="UP000661012"/>
    </source>
</evidence>
<name>A0A4U3ESQ7_9GAMM</name>
<dbReference type="Pfam" id="PF13333">
    <property type="entry name" value="rve_2"/>
    <property type="match status" value="1"/>
</dbReference>
<evidence type="ECO:0000313" key="6">
    <source>
        <dbReference type="Proteomes" id="UP000306393"/>
    </source>
</evidence>
<protein>
    <submittedName>
        <fullName evidence="5">IS3 family transposase</fullName>
    </submittedName>
</protein>
<accession>A0A4U3ESQ7</accession>
<feature type="coiled-coil region" evidence="2">
    <location>
        <begin position="56"/>
        <end position="83"/>
    </location>
</feature>
<dbReference type="EMBL" id="QGAC01000055">
    <property type="protein sequence ID" value="TKJ82649.1"/>
    <property type="molecule type" value="Genomic_DNA"/>
</dbReference>
<dbReference type="GO" id="GO:0006313">
    <property type="term" value="P:DNA transposition"/>
    <property type="evidence" value="ECO:0007669"/>
    <property type="project" value="InterPro"/>
</dbReference>
<reference evidence="4 7" key="2">
    <citation type="journal article" date="2020" name="FEMS Microbiol. Ecol.">
        <title>Temporal dynamics of bacterial communities during seed development and maturation.</title>
        <authorList>
            <person name="Chesneau G."/>
            <person name="Torres-Cortes G."/>
            <person name="Briand M."/>
            <person name="Darrasse A."/>
            <person name="Preveaux A."/>
            <person name="Marais C."/>
            <person name="Jacques M.A."/>
            <person name="Shade A."/>
            <person name="Barret M."/>
        </authorList>
    </citation>
    <scope>NUCLEOTIDE SEQUENCE [LARGE SCALE GENOMIC DNA]</scope>
    <source>
        <strain evidence="4 7">CFBP13732</strain>
    </source>
</reference>
<dbReference type="GO" id="GO:0004803">
    <property type="term" value="F:transposase activity"/>
    <property type="evidence" value="ECO:0007669"/>
    <property type="project" value="InterPro"/>
</dbReference>
<dbReference type="InterPro" id="IPR009057">
    <property type="entry name" value="Homeodomain-like_sf"/>
</dbReference>
<evidence type="ECO:0000259" key="3">
    <source>
        <dbReference type="PROSITE" id="PS50994"/>
    </source>
</evidence>
<dbReference type="InterPro" id="IPR012337">
    <property type="entry name" value="RNaseH-like_sf"/>
</dbReference>
<comment type="similarity">
    <text evidence="1">Belongs to the transposase 8 family.</text>
</comment>
<dbReference type="SUPFAM" id="SSF53098">
    <property type="entry name" value="Ribonuclease H-like"/>
    <property type="match status" value="1"/>
</dbReference>
<gene>
    <name evidence="5" type="ORF">EpCFBP13511_23955</name>
    <name evidence="4" type="ORF">IFT93_22325</name>
</gene>
<feature type="domain" description="Integrase catalytic" evidence="3">
    <location>
        <begin position="213"/>
        <end position="376"/>
    </location>
</feature>
<organism evidence="5 6">
    <name type="scientific">Erwinia persicina</name>
    <dbReference type="NCBI Taxonomy" id="55211"/>
    <lineage>
        <taxon>Bacteria</taxon>
        <taxon>Pseudomonadati</taxon>
        <taxon>Pseudomonadota</taxon>
        <taxon>Gammaproteobacteria</taxon>
        <taxon>Enterobacterales</taxon>
        <taxon>Erwiniaceae</taxon>
        <taxon>Erwinia</taxon>
    </lineage>
</organism>
<dbReference type="PANTHER" id="PTHR46889">
    <property type="entry name" value="TRANSPOSASE INSF FOR INSERTION SEQUENCE IS3B-RELATED"/>
    <property type="match status" value="1"/>
</dbReference>
<keyword evidence="2" id="KW-0175">Coiled coil</keyword>
<dbReference type="GO" id="GO:0015074">
    <property type="term" value="P:DNA integration"/>
    <property type="evidence" value="ECO:0007669"/>
    <property type="project" value="InterPro"/>
</dbReference>
<proteinExistence type="inferred from homology"/>
<evidence type="ECO:0000256" key="2">
    <source>
        <dbReference type="SAM" id="Coils"/>
    </source>
</evidence>
<dbReference type="InterPro" id="IPR048020">
    <property type="entry name" value="Transpos_IS3"/>
</dbReference>
<dbReference type="Gene3D" id="3.30.420.10">
    <property type="entry name" value="Ribonuclease H-like superfamily/Ribonuclease H"/>
    <property type="match status" value="1"/>
</dbReference>
<dbReference type="GO" id="GO:0003677">
    <property type="term" value="F:DNA binding"/>
    <property type="evidence" value="ECO:0007669"/>
    <property type="project" value="InterPro"/>
</dbReference>
<keyword evidence="7" id="KW-1185">Reference proteome</keyword>
<dbReference type="RefSeq" id="WP_137270250.1">
    <property type="nucleotide sequence ID" value="NZ_JACYNM010000034.1"/>
</dbReference>
<dbReference type="InterPro" id="IPR002514">
    <property type="entry name" value="Transposase_8"/>
</dbReference>
<dbReference type="Gene3D" id="1.10.10.60">
    <property type="entry name" value="Homeodomain-like"/>
    <property type="match status" value="1"/>
</dbReference>
<evidence type="ECO:0000313" key="4">
    <source>
        <dbReference type="EMBL" id="MBD8109103.1"/>
    </source>
</evidence>
<dbReference type="AlphaFoldDB" id="A0A4U3ESQ7"/>
<dbReference type="OrthoDB" id="9810995at2"/>
<comment type="caution">
    <text evidence="5">The sequence shown here is derived from an EMBL/GenBank/DDBJ whole genome shotgun (WGS) entry which is preliminary data.</text>
</comment>
<dbReference type="PROSITE" id="PS50994">
    <property type="entry name" value="INTEGRASE"/>
    <property type="match status" value="1"/>
</dbReference>
<evidence type="ECO:0000313" key="5">
    <source>
        <dbReference type="EMBL" id="TKJ82649.1"/>
    </source>
</evidence>
<dbReference type="Proteomes" id="UP000306393">
    <property type="component" value="Unassembled WGS sequence"/>
</dbReference>
<dbReference type="InterPro" id="IPR001584">
    <property type="entry name" value="Integrase_cat-core"/>
</dbReference>
<dbReference type="SUPFAM" id="SSF46689">
    <property type="entry name" value="Homeodomain-like"/>
    <property type="match status" value="1"/>
</dbReference>
<dbReference type="Proteomes" id="UP000661012">
    <property type="component" value="Unassembled WGS sequence"/>
</dbReference>
<evidence type="ECO:0000256" key="1">
    <source>
        <dbReference type="ARBA" id="ARBA00009964"/>
    </source>
</evidence>
<dbReference type="Pfam" id="PF00665">
    <property type="entry name" value="rve"/>
    <property type="match status" value="1"/>
</dbReference>
<reference evidence="5 6" key="1">
    <citation type="journal article" date="2019" name="Sci. Rep.">
        <title>Differences in resource use lead to coexistence of seed-transmitted microbial populations.</title>
        <authorList>
            <person name="Torres-Cortes G."/>
            <person name="Garcia B.J."/>
            <person name="Compant S."/>
            <person name="Rezki S."/>
            <person name="Jones P."/>
            <person name="Preveaux A."/>
            <person name="Briand M."/>
            <person name="Roulet A."/>
            <person name="Bouchez O."/>
            <person name="Jacobson D."/>
            <person name="Barret M."/>
        </authorList>
    </citation>
    <scope>NUCLEOTIDE SEQUENCE [LARGE SCALE GENOMIC DNA]</scope>
    <source>
        <strain evidence="5 6">CFBP13511</strain>
    </source>
</reference>
<dbReference type="InterPro" id="IPR050900">
    <property type="entry name" value="Transposase_IS3/IS150/IS904"/>
</dbReference>
<dbReference type="EMBL" id="JACYNN010000033">
    <property type="protein sequence ID" value="MBD8109103.1"/>
    <property type="molecule type" value="Genomic_DNA"/>
</dbReference>
<dbReference type="Pfam" id="PF01527">
    <property type="entry name" value="HTH_Tnp_1"/>
    <property type="match status" value="1"/>
</dbReference>
<dbReference type="PANTHER" id="PTHR46889:SF4">
    <property type="entry name" value="TRANSPOSASE INSO FOR INSERTION SEQUENCE ELEMENT IS911B-RELATED"/>
    <property type="match status" value="1"/>
</dbReference>
<dbReference type="InterPro" id="IPR025948">
    <property type="entry name" value="HTH-like_dom"/>
</dbReference>
<dbReference type="Pfam" id="PF13276">
    <property type="entry name" value="HTH_21"/>
    <property type="match status" value="1"/>
</dbReference>
<dbReference type="InterPro" id="IPR036397">
    <property type="entry name" value="RNaseH_sf"/>
</dbReference>
<sequence length="382" mass="44924">MSGKRYPEEFKIEAVKQVVDRGYSVASVATRLDITTHSLYAWIKKYGPDSSTNKEESDAQAEIRRLQKELKRVTDERDIFKKSRGVLRKAVRLRYAFIRDNTCCWPVRLLCRVLDVHPSVFYAWLQQPHSQRHQADLRLTGQIKQFWLESGCVYGYRKIHLDLRDSGQQCGVNRVWRLMKRVGIKAQVGYRSPRARKGEASIVSPNRLQRQFNPDAPDERWVTDITYIRTHEGWLYLAVVVDLFSRKIIGWSMQSRMTKDIVLNALLMAVWRRNPQKQVLVHSDQGSQYTSHEWQSFLKSHGLEGSMSRRGNCHDNAVAESFFQLLKRERIKKKIYGTREEARSDIFDYIEMFYNSKRRHGSSDQMSPTEYENQYYQRLGSV</sequence>
<dbReference type="NCBIfam" id="NF033516">
    <property type="entry name" value="transpos_IS3"/>
    <property type="match status" value="1"/>
</dbReference>